<comment type="caution">
    <text evidence="5">Lacks conserved residue(s) required for the propagation of feature annotation.</text>
</comment>
<dbReference type="GO" id="GO:0008360">
    <property type="term" value="P:regulation of cell shape"/>
    <property type="evidence" value="ECO:0007669"/>
    <property type="project" value="TreeGrafter"/>
</dbReference>
<dbReference type="SUPFAM" id="SSF103575">
    <property type="entry name" value="Plexin repeat"/>
    <property type="match status" value="1"/>
</dbReference>
<dbReference type="InterPro" id="IPR015943">
    <property type="entry name" value="WD40/YVTN_repeat-like_dom_sf"/>
</dbReference>
<gene>
    <name evidence="7" type="ORF">HF521_007400</name>
</gene>
<comment type="caution">
    <text evidence="7">The sequence shown here is derived from an EMBL/GenBank/DDBJ whole genome shotgun (WGS) entry which is preliminary data.</text>
</comment>
<dbReference type="InterPro" id="IPR016201">
    <property type="entry name" value="PSI"/>
</dbReference>
<dbReference type="Gene3D" id="3.30.1680.10">
    <property type="entry name" value="ligand-binding face of the semaphorins, domain 2"/>
    <property type="match status" value="1"/>
</dbReference>
<dbReference type="AlphaFoldDB" id="A0A8T0ARC8"/>
<proteinExistence type="predicted"/>
<reference evidence="7" key="1">
    <citation type="submission" date="2020-08" db="EMBL/GenBank/DDBJ databases">
        <title>Chromosome-level assembly of Southern catfish (Silurus meridionalis) provides insights into visual adaptation to the nocturnal and benthic lifestyles.</title>
        <authorList>
            <person name="Zhang Y."/>
            <person name="Wang D."/>
            <person name="Peng Z."/>
        </authorList>
    </citation>
    <scope>NUCLEOTIDE SEQUENCE</scope>
    <source>
        <strain evidence="7">SWU-2019-XX</strain>
        <tissue evidence="7">Muscle</tissue>
    </source>
</reference>
<sequence>MLAAAPLLLLHAICWWPLVLFLLLPPLPLFALITPPTFTSLYGSELNHLLLDSSSGYVYVGAVNALYHLSPDLQLISWGKTGPTLDSPNCLPPIEPKDCSQARQTDNTNQLLLLEKQEGIQAQSLIVCGTVLQGICEKRNLANVSQVLYHTANPVDTQYVAANDPRVSTVAVLTEHKGTRLMLVGRGFTSKGPGGISPITTRRLEQYRSSPAFSHEELGKLVVGSYSEYNNQFVKVLHHGTHIYFLFSRRDTLKTRDYHTYISRLCDGDPSFYSYVEVPLSCTGGYNLAQAATMGTYLGRASIFVAMAKGQASTNTPTERSALCLYSMEELDKALDRAQFLCYTQEGKGVKEHEAYIPYEVPTKCLKLPSVTRLPVAQCEKYSDCRSCLSVRDPYCGWCSLEGSQLTLQPYSFSFLKTFLKAEAGSRGAGEGGVEEGDWVSQLDWITHSAELALGNFSLAGQTLLSTPLI</sequence>
<evidence type="ECO:0000256" key="1">
    <source>
        <dbReference type="ARBA" id="ARBA00004370"/>
    </source>
</evidence>
<dbReference type="GO" id="GO:0005886">
    <property type="term" value="C:plasma membrane"/>
    <property type="evidence" value="ECO:0007669"/>
    <property type="project" value="TreeGrafter"/>
</dbReference>
<dbReference type="InterPro" id="IPR002165">
    <property type="entry name" value="Plexin_repeat"/>
</dbReference>
<dbReference type="InterPro" id="IPR031148">
    <property type="entry name" value="Plexin"/>
</dbReference>
<feature type="domain" description="Sema" evidence="6">
    <location>
        <begin position="19"/>
        <end position="470"/>
    </location>
</feature>
<comment type="subcellular location">
    <subcellularLocation>
        <location evidence="1">Membrane</location>
    </subcellularLocation>
</comment>
<evidence type="ECO:0000256" key="5">
    <source>
        <dbReference type="PROSITE-ProRule" id="PRU00352"/>
    </source>
</evidence>
<dbReference type="PROSITE" id="PS51004">
    <property type="entry name" value="SEMA"/>
    <property type="match status" value="1"/>
</dbReference>
<dbReference type="Proteomes" id="UP000606274">
    <property type="component" value="Unassembled WGS sequence"/>
</dbReference>
<dbReference type="GO" id="GO:0017154">
    <property type="term" value="F:semaphorin receptor activity"/>
    <property type="evidence" value="ECO:0007669"/>
    <property type="project" value="InterPro"/>
</dbReference>
<dbReference type="GO" id="GO:0050772">
    <property type="term" value="P:positive regulation of axonogenesis"/>
    <property type="evidence" value="ECO:0007669"/>
    <property type="project" value="TreeGrafter"/>
</dbReference>
<dbReference type="Pfam" id="PF01437">
    <property type="entry name" value="PSI"/>
    <property type="match status" value="1"/>
</dbReference>
<organism evidence="7 8">
    <name type="scientific">Silurus meridionalis</name>
    <name type="common">Southern catfish</name>
    <name type="synonym">Silurus soldatovi meridionalis</name>
    <dbReference type="NCBI Taxonomy" id="175797"/>
    <lineage>
        <taxon>Eukaryota</taxon>
        <taxon>Metazoa</taxon>
        <taxon>Chordata</taxon>
        <taxon>Craniata</taxon>
        <taxon>Vertebrata</taxon>
        <taxon>Euteleostomi</taxon>
        <taxon>Actinopterygii</taxon>
        <taxon>Neopterygii</taxon>
        <taxon>Teleostei</taxon>
        <taxon>Ostariophysi</taxon>
        <taxon>Siluriformes</taxon>
        <taxon>Siluridae</taxon>
        <taxon>Silurus</taxon>
    </lineage>
</organism>
<keyword evidence="3" id="KW-1015">Disulfide bond</keyword>
<dbReference type="EMBL" id="JABFDY010000017">
    <property type="protein sequence ID" value="KAF7695677.1"/>
    <property type="molecule type" value="Genomic_DNA"/>
</dbReference>
<keyword evidence="8" id="KW-1185">Reference proteome</keyword>
<accession>A0A8T0ARC8</accession>
<evidence type="ECO:0000313" key="8">
    <source>
        <dbReference type="Proteomes" id="UP000606274"/>
    </source>
</evidence>
<protein>
    <recommendedName>
        <fullName evidence="6">Sema domain-containing protein</fullName>
    </recommendedName>
</protein>
<keyword evidence="2" id="KW-0472">Membrane</keyword>
<dbReference type="PANTHER" id="PTHR22625:SF69">
    <property type="entry name" value="PLEXIN-B3"/>
    <property type="match status" value="1"/>
</dbReference>
<evidence type="ECO:0000259" key="6">
    <source>
        <dbReference type="PROSITE" id="PS51004"/>
    </source>
</evidence>
<dbReference type="Gene3D" id="2.130.10.10">
    <property type="entry name" value="YVTN repeat-like/Quinoprotein amine dehydrogenase"/>
    <property type="match status" value="1"/>
</dbReference>
<dbReference type="GO" id="GO:0007162">
    <property type="term" value="P:negative regulation of cell adhesion"/>
    <property type="evidence" value="ECO:0007669"/>
    <property type="project" value="TreeGrafter"/>
</dbReference>
<evidence type="ECO:0000256" key="4">
    <source>
        <dbReference type="ARBA" id="ARBA00023180"/>
    </source>
</evidence>
<name>A0A8T0ARC8_SILME</name>
<dbReference type="SUPFAM" id="SSF101912">
    <property type="entry name" value="Sema domain"/>
    <property type="match status" value="1"/>
</dbReference>
<dbReference type="SMART" id="SM00630">
    <property type="entry name" value="Sema"/>
    <property type="match status" value="1"/>
</dbReference>
<dbReference type="InterPro" id="IPR001627">
    <property type="entry name" value="Semap_dom"/>
</dbReference>
<evidence type="ECO:0000256" key="3">
    <source>
        <dbReference type="ARBA" id="ARBA00023157"/>
    </source>
</evidence>
<dbReference type="SMART" id="SM00423">
    <property type="entry name" value="PSI"/>
    <property type="match status" value="1"/>
</dbReference>
<keyword evidence="4" id="KW-0325">Glycoprotein</keyword>
<evidence type="ECO:0000256" key="2">
    <source>
        <dbReference type="ARBA" id="ARBA00023136"/>
    </source>
</evidence>
<dbReference type="InterPro" id="IPR036352">
    <property type="entry name" value="Semap_dom_sf"/>
</dbReference>
<evidence type="ECO:0000313" key="7">
    <source>
        <dbReference type="EMBL" id="KAF7695677.1"/>
    </source>
</evidence>
<dbReference type="GO" id="GO:0002116">
    <property type="term" value="C:semaphorin receptor complex"/>
    <property type="evidence" value="ECO:0007669"/>
    <property type="project" value="TreeGrafter"/>
</dbReference>
<dbReference type="GO" id="GO:0007411">
    <property type="term" value="P:axon guidance"/>
    <property type="evidence" value="ECO:0007669"/>
    <property type="project" value="UniProtKB-ARBA"/>
</dbReference>
<dbReference type="PANTHER" id="PTHR22625">
    <property type="entry name" value="PLEXIN"/>
    <property type="match status" value="1"/>
</dbReference>
<dbReference type="GO" id="GO:0030334">
    <property type="term" value="P:regulation of cell migration"/>
    <property type="evidence" value="ECO:0007669"/>
    <property type="project" value="TreeGrafter"/>
</dbReference>